<proteinExistence type="inferred from homology"/>
<evidence type="ECO:0000256" key="1">
    <source>
        <dbReference type="ARBA" id="ARBA00008779"/>
    </source>
</evidence>
<dbReference type="RefSeq" id="XP_019028404.1">
    <property type="nucleotide sequence ID" value="XM_019179636.1"/>
</dbReference>
<dbReference type="Proteomes" id="UP000094819">
    <property type="component" value="Unassembled WGS sequence"/>
</dbReference>
<dbReference type="EMBL" id="AWGH01000038">
    <property type="protein sequence ID" value="ODN83949.1"/>
    <property type="molecule type" value="Genomic_DNA"/>
</dbReference>
<dbReference type="InterPro" id="IPR017850">
    <property type="entry name" value="Alkaline_phosphatase_core_sf"/>
</dbReference>
<reference evidence="4 5" key="1">
    <citation type="submission" date="2016-06" db="EMBL/GenBank/DDBJ databases">
        <title>Evolution of pathogenesis and genome organization in the Tremellales.</title>
        <authorList>
            <person name="Cuomo C."/>
            <person name="Litvintseva A."/>
            <person name="Heitman J."/>
            <person name="Chen Y."/>
            <person name="Sun S."/>
            <person name="Springer D."/>
            <person name="Dromer F."/>
            <person name="Young S."/>
            <person name="Zeng Q."/>
            <person name="Chapman S."/>
            <person name="Gujja S."/>
            <person name="Saif S."/>
            <person name="Birren B."/>
        </authorList>
    </citation>
    <scope>NUCLEOTIDE SEQUENCE [LARGE SCALE GENOMIC DNA]</scope>
    <source>
        <strain evidence="4 5">CBS 7118</strain>
    </source>
</reference>
<protein>
    <submittedName>
        <fullName evidence="4">Arylsulfatase</fullName>
    </submittedName>
</protein>
<comment type="similarity">
    <text evidence="1">Belongs to the sulfatase family.</text>
</comment>
<evidence type="ECO:0000259" key="3">
    <source>
        <dbReference type="Pfam" id="PF00884"/>
    </source>
</evidence>
<keyword evidence="5" id="KW-1185">Reference proteome</keyword>
<dbReference type="CDD" id="cd16147">
    <property type="entry name" value="G6S"/>
    <property type="match status" value="1"/>
</dbReference>
<evidence type="ECO:0000313" key="5">
    <source>
        <dbReference type="Proteomes" id="UP000094819"/>
    </source>
</evidence>
<feature type="chain" id="PRO_5009129574" evidence="2">
    <location>
        <begin position="22"/>
        <end position="642"/>
    </location>
</feature>
<dbReference type="PANTHER" id="PTHR43108">
    <property type="entry name" value="N-ACETYLGLUCOSAMINE-6-SULFATASE FAMILY MEMBER"/>
    <property type="match status" value="1"/>
</dbReference>
<dbReference type="GO" id="GO:0008449">
    <property type="term" value="F:N-acetylglucosamine-6-sulfatase activity"/>
    <property type="evidence" value="ECO:0007669"/>
    <property type="project" value="TreeGrafter"/>
</dbReference>
<dbReference type="Gene3D" id="3.40.720.10">
    <property type="entry name" value="Alkaline Phosphatase, subunit A"/>
    <property type="match status" value="1"/>
</dbReference>
<dbReference type="PANTHER" id="PTHR43108:SF8">
    <property type="entry name" value="SD21168P"/>
    <property type="match status" value="1"/>
</dbReference>
<comment type="caution">
    <text evidence="4">The sequence shown here is derived from an EMBL/GenBank/DDBJ whole genome shotgun (WGS) entry which is preliminary data.</text>
</comment>
<keyword evidence="2" id="KW-0732">Signal</keyword>
<dbReference type="FunFam" id="3.40.720.10:FF:000051">
    <property type="entry name" value="Arylsulfatase"/>
    <property type="match status" value="1"/>
</dbReference>
<dbReference type="AlphaFoldDB" id="A0A1E3I5R3"/>
<dbReference type="Pfam" id="PF00884">
    <property type="entry name" value="Sulfatase"/>
    <property type="match status" value="1"/>
</dbReference>
<dbReference type="OrthoDB" id="103349at2759"/>
<gene>
    <name evidence="4" type="ORF">L198_07648</name>
</gene>
<dbReference type="SUPFAM" id="SSF53649">
    <property type="entry name" value="Alkaline phosphatase-like"/>
    <property type="match status" value="1"/>
</dbReference>
<evidence type="ECO:0000256" key="2">
    <source>
        <dbReference type="SAM" id="SignalP"/>
    </source>
</evidence>
<dbReference type="InterPro" id="IPR000917">
    <property type="entry name" value="Sulfatase_N"/>
</dbReference>
<dbReference type="GeneID" id="30196859"/>
<feature type="domain" description="Sulfatase N-terminal" evidence="3">
    <location>
        <begin position="29"/>
        <end position="407"/>
    </location>
</feature>
<name>A0A1E3I5R3_9TREE</name>
<accession>A0A1E3I5R3</accession>
<evidence type="ECO:0000313" key="4">
    <source>
        <dbReference type="EMBL" id="ODN83949.1"/>
    </source>
</evidence>
<dbReference type="GO" id="GO:0005539">
    <property type="term" value="F:glycosaminoglycan binding"/>
    <property type="evidence" value="ECO:0007669"/>
    <property type="project" value="TreeGrafter"/>
</dbReference>
<organism evidence="4 5">
    <name type="scientific">Cryptococcus wingfieldii CBS 7118</name>
    <dbReference type="NCBI Taxonomy" id="1295528"/>
    <lineage>
        <taxon>Eukaryota</taxon>
        <taxon>Fungi</taxon>
        <taxon>Dikarya</taxon>
        <taxon>Basidiomycota</taxon>
        <taxon>Agaricomycotina</taxon>
        <taxon>Tremellomycetes</taxon>
        <taxon>Tremellales</taxon>
        <taxon>Cryptococcaceae</taxon>
        <taxon>Cryptococcus</taxon>
    </lineage>
</organism>
<feature type="signal peptide" evidence="2">
    <location>
        <begin position="1"/>
        <end position="21"/>
    </location>
</feature>
<sequence length="642" mass="72176">MFLDIKALVLPGLAALVATHAAAIQSKKPNIIVILTDDQDTSTLNKREYLPKINQHLVDQGVLYDNFFAPVSVCCPSRVSLLRAQYAHNHNVTFVSKPWGGWEIFNNLGYHGHTVPDFVQAAGYNTYYTGKFMNDHTDKNCESLPVSGFNSSDILSGDDTYLSADPYTYDYWTPAFSRDSKPHPPTSKEYSTSLVHEKALAYIDDGLKDDRPFFLTIAPVACHSCKFSFLLGGTKLMRYTGLSHTHKLDNISDGRIVADIPPGHPRHAAKFPVETIERRENWNPDFPTGVSWVKHLDKLNTTHENYLDDFFRGRLRALQSVDEIVDDVVHKLEAAGELDNTYIFYTADNGYALGSHRRQPGKTLGFEEDIHVPLIARGPNIPSGYRDTLSSYGTVDLARTILDIAGAKTDYEDDGRKINLHQKGEERVEQRVARHAISEYWVLAVDEGVFGSHVRDNNTYRTLRVHDDTNDNPFSYSYSVWCTGERELYDLVEDPSQVRNLLAPLNDIAPFAPFDSLTPSGNPVLHHTLQKLLNRLDALLLVLKRCSGETCHNPYVSLFPPASHYQTGGEVWSFEQALEEKYDEYFEGLLKVRFSKCALGFQEEVEKPDWRKEWAFGATAGAVGGTGLRNEVFGDGLVFQGL</sequence>